<accession>A0ACC2TC30</accession>
<protein>
    <submittedName>
        <fullName evidence="1">Uncharacterized protein</fullName>
    </submittedName>
</protein>
<gene>
    <name evidence="1" type="ORF">DSO57_1030511</name>
</gene>
<organism evidence="1 2">
    <name type="scientific">Entomophthora muscae</name>
    <dbReference type="NCBI Taxonomy" id="34485"/>
    <lineage>
        <taxon>Eukaryota</taxon>
        <taxon>Fungi</taxon>
        <taxon>Fungi incertae sedis</taxon>
        <taxon>Zoopagomycota</taxon>
        <taxon>Entomophthoromycotina</taxon>
        <taxon>Entomophthoromycetes</taxon>
        <taxon>Entomophthorales</taxon>
        <taxon>Entomophthoraceae</taxon>
        <taxon>Entomophthora</taxon>
    </lineage>
</organism>
<evidence type="ECO:0000313" key="1">
    <source>
        <dbReference type="EMBL" id="KAJ9072121.1"/>
    </source>
</evidence>
<comment type="caution">
    <text evidence="1">The sequence shown here is derived from an EMBL/GenBank/DDBJ whole genome shotgun (WGS) entry which is preliminary data.</text>
</comment>
<keyword evidence="2" id="KW-1185">Reference proteome</keyword>
<name>A0ACC2TC30_9FUNG</name>
<dbReference type="Proteomes" id="UP001165960">
    <property type="component" value="Unassembled WGS sequence"/>
</dbReference>
<dbReference type="EMBL" id="QTSX02003050">
    <property type="protein sequence ID" value="KAJ9072121.1"/>
    <property type="molecule type" value="Genomic_DNA"/>
</dbReference>
<reference evidence="1" key="1">
    <citation type="submission" date="2022-04" db="EMBL/GenBank/DDBJ databases">
        <title>Genome of the entomopathogenic fungus Entomophthora muscae.</title>
        <authorList>
            <person name="Elya C."/>
            <person name="Lovett B.R."/>
            <person name="Lee E."/>
            <person name="Macias A.M."/>
            <person name="Hajek A.E."/>
            <person name="De Bivort B.L."/>
            <person name="Kasson M.T."/>
            <person name="De Fine Licht H.H."/>
            <person name="Stajich J.E."/>
        </authorList>
    </citation>
    <scope>NUCLEOTIDE SEQUENCE</scope>
    <source>
        <strain evidence="1">Berkeley</strain>
    </source>
</reference>
<evidence type="ECO:0000313" key="2">
    <source>
        <dbReference type="Proteomes" id="UP001165960"/>
    </source>
</evidence>
<sequence length="99" mass="11019">MYSRILPVFRWMITVYPIVTALTGFQVANLVPYFAKILPQLLGLYTMLYFGVAPQKAKRDADQAGSAIDYCGRIKLAFWQGLLSQSDGVGTVDRGVVAW</sequence>
<proteinExistence type="predicted"/>